<dbReference type="Proteomes" id="UP000828390">
    <property type="component" value="Unassembled WGS sequence"/>
</dbReference>
<comment type="caution">
    <text evidence="2">The sequence shown here is derived from an EMBL/GenBank/DDBJ whole genome shotgun (WGS) entry which is preliminary data.</text>
</comment>
<protein>
    <submittedName>
        <fullName evidence="2">Uncharacterized protein</fullName>
    </submittedName>
</protein>
<sequence length="74" mass="8833">MVRTKTSASAKTKKTRDARYRRNKRERIIGIGIQCDRRRRVKEATGIDKDEKMMEILPAYNTRKSGWQYTEIDR</sequence>
<feature type="region of interest" description="Disordered" evidence="1">
    <location>
        <begin position="1"/>
        <end position="20"/>
    </location>
</feature>
<name>A0A9D3Z487_DREPO</name>
<evidence type="ECO:0000256" key="1">
    <source>
        <dbReference type="SAM" id="MobiDB-lite"/>
    </source>
</evidence>
<keyword evidence="3" id="KW-1185">Reference proteome</keyword>
<reference evidence="2" key="2">
    <citation type="submission" date="2020-11" db="EMBL/GenBank/DDBJ databases">
        <authorList>
            <person name="McCartney M.A."/>
            <person name="Auch B."/>
            <person name="Kono T."/>
            <person name="Mallez S."/>
            <person name="Becker A."/>
            <person name="Gohl D.M."/>
            <person name="Silverstein K.A.T."/>
            <person name="Koren S."/>
            <person name="Bechman K.B."/>
            <person name="Herman A."/>
            <person name="Abrahante J.E."/>
            <person name="Garbe J."/>
        </authorList>
    </citation>
    <scope>NUCLEOTIDE SEQUENCE</scope>
    <source>
        <strain evidence="2">Duluth1</strain>
        <tissue evidence="2">Whole animal</tissue>
    </source>
</reference>
<reference evidence="2" key="1">
    <citation type="journal article" date="2019" name="bioRxiv">
        <title>The Genome of the Zebra Mussel, Dreissena polymorpha: A Resource for Invasive Species Research.</title>
        <authorList>
            <person name="McCartney M.A."/>
            <person name="Auch B."/>
            <person name="Kono T."/>
            <person name="Mallez S."/>
            <person name="Zhang Y."/>
            <person name="Obille A."/>
            <person name="Becker A."/>
            <person name="Abrahante J.E."/>
            <person name="Garbe J."/>
            <person name="Badalamenti J.P."/>
            <person name="Herman A."/>
            <person name="Mangelson H."/>
            <person name="Liachko I."/>
            <person name="Sullivan S."/>
            <person name="Sone E.D."/>
            <person name="Koren S."/>
            <person name="Silverstein K.A.T."/>
            <person name="Beckman K.B."/>
            <person name="Gohl D.M."/>
        </authorList>
    </citation>
    <scope>NUCLEOTIDE SEQUENCE</scope>
    <source>
        <strain evidence="2">Duluth1</strain>
        <tissue evidence="2">Whole animal</tissue>
    </source>
</reference>
<proteinExistence type="predicted"/>
<organism evidence="2 3">
    <name type="scientific">Dreissena polymorpha</name>
    <name type="common">Zebra mussel</name>
    <name type="synonym">Mytilus polymorpha</name>
    <dbReference type="NCBI Taxonomy" id="45954"/>
    <lineage>
        <taxon>Eukaryota</taxon>
        <taxon>Metazoa</taxon>
        <taxon>Spiralia</taxon>
        <taxon>Lophotrochozoa</taxon>
        <taxon>Mollusca</taxon>
        <taxon>Bivalvia</taxon>
        <taxon>Autobranchia</taxon>
        <taxon>Heteroconchia</taxon>
        <taxon>Euheterodonta</taxon>
        <taxon>Imparidentia</taxon>
        <taxon>Neoheterodontei</taxon>
        <taxon>Myida</taxon>
        <taxon>Dreissenoidea</taxon>
        <taxon>Dreissenidae</taxon>
        <taxon>Dreissena</taxon>
    </lineage>
</organism>
<feature type="compositionally biased region" description="Low complexity" evidence="1">
    <location>
        <begin position="1"/>
        <end position="10"/>
    </location>
</feature>
<gene>
    <name evidence="2" type="ORF">DPMN_072264</name>
</gene>
<dbReference type="EMBL" id="JAIWYP010000014">
    <property type="protein sequence ID" value="KAH3712513.1"/>
    <property type="molecule type" value="Genomic_DNA"/>
</dbReference>
<evidence type="ECO:0000313" key="2">
    <source>
        <dbReference type="EMBL" id="KAH3712513.1"/>
    </source>
</evidence>
<dbReference type="AlphaFoldDB" id="A0A9D3Z487"/>
<accession>A0A9D3Z487</accession>
<evidence type="ECO:0000313" key="3">
    <source>
        <dbReference type="Proteomes" id="UP000828390"/>
    </source>
</evidence>